<dbReference type="InterPro" id="IPR016090">
    <property type="entry name" value="PLA2-like_dom"/>
</dbReference>
<evidence type="ECO:0000259" key="1">
    <source>
        <dbReference type="Pfam" id="PF00068"/>
    </source>
</evidence>
<accession>A0ABY2JXX8</accession>
<protein>
    <submittedName>
        <fullName evidence="2">Phospholipase</fullName>
    </submittedName>
</protein>
<reference evidence="2 3" key="1">
    <citation type="submission" date="2019-03" db="EMBL/GenBank/DDBJ databases">
        <title>Reclassification of Micrococcus aloeverae and Micrococcus yunnanensis as later heterotypic synonyms of Micrococcus luteus.</title>
        <authorList>
            <person name="Huang C.-H."/>
        </authorList>
    </citation>
    <scope>NUCLEOTIDE SEQUENCE [LARGE SCALE GENOMIC DNA]</scope>
    <source>
        <strain evidence="2 3">BCRC 12151</strain>
    </source>
</reference>
<evidence type="ECO:0000313" key="3">
    <source>
        <dbReference type="Proteomes" id="UP000297477"/>
    </source>
</evidence>
<dbReference type="InterPro" id="IPR036444">
    <property type="entry name" value="PLipase_A2_dom_sf"/>
</dbReference>
<keyword evidence="3" id="KW-1185">Reference proteome</keyword>
<feature type="domain" description="Phospholipase A2-like central" evidence="1">
    <location>
        <begin position="7"/>
        <end position="82"/>
    </location>
</feature>
<organism evidence="2 3">
    <name type="scientific">Micrococcus lylae</name>
    <dbReference type="NCBI Taxonomy" id="1273"/>
    <lineage>
        <taxon>Bacteria</taxon>
        <taxon>Bacillati</taxon>
        <taxon>Actinomycetota</taxon>
        <taxon>Actinomycetes</taxon>
        <taxon>Micrococcales</taxon>
        <taxon>Micrococcaceae</taxon>
        <taxon>Micrococcus</taxon>
    </lineage>
</organism>
<dbReference type="EMBL" id="SPKT01000030">
    <property type="protein sequence ID" value="TFH97939.1"/>
    <property type="molecule type" value="Genomic_DNA"/>
</dbReference>
<name>A0ABY2JXX8_9MICC</name>
<dbReference type="Pfam" id="PF00068">
    <property type="entry name" value="Phospholip_A2_1"/>
    <property type="match status" value="1"/>
</dbReference>
<dbReference type="Proteomes" id="UP000297477">
    <property type="component" value="Unassembled WGS sequence"/>
</dbReference>
<dbReference type="Gene3D" id="1.20.90.10">
    <property type="entry name" value="Phospholipase A2 domain"/>
    <property type="match status" value="1"/>
</dbReference>
<gene>
    <name evidence="2" type="ORF">E4A49_11045</name>
</gene>
<sequence>MATTQLSIPVWGNWCGPGHSGPGAPIDTLDTLCMRHDKCYAARGYFDCACDAQLKAEIDRYASRMGTRERAMAAAVKMAFSVGICNPF</sequence>
<dbReference type="RefSeq" id="WP_102215011.1">
    <property type="nucleotide sequence ID" value="NZ_SPKT01000030.1"/>
</dbReference>
<dbReference type="SUPFAM" id="SSF48619">
    <property type="entry name" value="Phospholipase A2, PLA2"/>
    <property type="match status" value="1"/>
</dbReference>
<comment type="caution">
    <text evidence="2">The sequence shown here is derived from an EMBL/GenBank/DDBJ whole genome shotgun (WGS) entry which is preliminary data.</text>
</comment>
<evidence type="ECO:0000313" key="2">
    <source>
        <dbReference type="EMBL" id="TFH97939.1"/>
    </source>
</evidence>
<proteinExistence type="predicted"/>